<keyword evidence="1" id="KW-0812">Transmembrane</keyword>
<keyword evidence="1" id="KW-0472">Membrane</keyword>
<protein>
    <submittedName>
        <fullName evidence="2">Uncharacterized protein</fullName>
    </submittedName>
</protein>
<proteinExistence type="predicted"/>
<feature type="transmembrane region" description="Helical" evidence="1">
    <location>
        <begin position="126"/>
        <end position="153"/>
    </location>
</feature>
<reference evidence="3" key="2">
    <citation type="submission" date="2015-01" db="EMBL/GenBank/DDBJ databases">
        <title>Evolutionary Origins and Diversification of the Mycorrhizal Mutualists.</title>
        <authorList>
            <consortium name="DOE Joint Genome Institute"/>
            <consortium name="Mycorrhizal Genomics Consortium"/>
            <person name="Kohler A."/>
            <person name="Kuo A."/>
            <person name="Nagy L.G."/>
            <person name="Floudas D."/>
            <person name="Copeland A."/>
            <person name="Barry K.W."/>
            <person name="Cichocki N."/>
            <person name="Veneault-Fourrey C."/>
            <person name="LaButti K."/>
            <person name="Lindquist E.A."/>
            <person name="Lipzen A."/>
            <person name="Lundell T."/>
            <person name="Morin E."/>
            <person name="Murat C."/>
            <person name="Riley R."/>
            <person name="Ohm R."/>
            <person name="Sun H."/>
            <person name="Tunlid A."/>
            <person name="Henrissat B."/>
            <person name="Grigoriev I.V."/>
            <person name="Hibbett D.S."/>
            <person name="Martin F."/>
        </authorList>
    </citation>
    <scope>NUCLEOTIDE SEQUENCE [LARGE SCALE GENOMIC DNA]</scope>
    <source>
        <strain evidence="3">F 1598</strain>
    </source>
</reference>
<name>A0A0C3AYF1_PILCF</name>
<dbReference type="InParanoid" id="A0A0C3AYF1"/>
<feature type="transmembrane region" description="Helical" evidence="1">
    <location>
        <begin position="213"/>
        <end position="239"/>
    </location>
</feature>
<dbReference type="EMBL" id="KN833012">
    <property type="protein sequence ID" value="KIM79033.1"/>
    <property type="molecule type" value="Genomic_DNA"/>
</dbReference>
<evidence type="ECO:0000256" key="1">
    <source>
        <dbReference type="SAM" id="Phobius"/>
    </source>
</evidence>
<gene>
    <name evidence="2" type="ORF">PILCRDRAFT_823890</name>
</gene>
<feature type="transmembrane region" description="Helical" evidence="1">
    <location>
        <begin position="245"/>
        <end position="263"/>
    </location>
</feature>
<keyword evidence="3" id="KW-1185">Reference proteome</keyword>
<feature type="transmembrane region" description="Helical" evidence="1">
    <location>
        <begin position="47"/>
        <end position="76"/>
    </location>
</feature>
<feature type="transmembrane region" description="Helical" evidence="1">
    <location>
        <begin position="173"/>
        <end position="192"/>
    </location>
</feature>
<evidence type="ECO:0000313" key="2">
    <source>
        <dbReference type="EMBL" id="KIM79033.1"/>
    </source>
</evidence>
<organism evidence="2 3">
    <name type="scientific">Piloderma croceum (strain F 1598)</name>
    <dbReference type="NCBI Taxonomy" id="765440"/>
    <lineage>
        <taxon>Eukaryota</taxon>
        <taxon>Fungi</taxon>
        <taxon>Dikarya</taxon>
        <taxon>Basidiomycota</taxon>
        <taxon>Agaricomycotina</taxon>
        <taxon>Agaricomycetes</taxon>
        <taxon>Agaricomycetidae</taxon>
        <taxon>Atheliales</taxon>
        <taxon>Atheliaceae</taxon>
        <taxon>Piloderma</taxon>
    </lineage>
</organism>
<dbReference type="AlphaFoldDB" id="A0A0C3AYF1"/>
<dbReference type="OrthoDB" id="3346544at2759"/>
<sequence>MALTTVSASLASICFESALFGIFLIISMISMIILLGHWGRKQPVNKVMVTTSAALFLLITTHWALSIARVFGAFIYSADNHQGTLLYILTIEDPTYVARSLVFVAICSLGDAILIYRLYIVWGRNIWVCIPSIICYMGYIASGIAASVLVAQFTPAKSSSLPKITRWIQGGGIASLVTNIYSTTMIAFHIWQSQRRFTGTDLSQNRVSRALRIFIESALLYTTATTVSIGCQFGNSVWVGPSLDVISPIVGISFSLILVRLRLGISIFAAPTGFSVGDSSTMGVLHGRSNDSMPRLAIQMQHMVTRDHDCPQAFEKKQNFDTYS</sequence>
<dbReference type="Proteomes" id="UP000054166">
    <property type="component" value="Unassembled WGS sequence"/>
</dbReference>
<feature type="transmembrane region" description="Helical" evidence="1">
    <location>
        <begin position="6"/>
        <end position="35"/>
    </location>
</feature>
<reference evidence="2 3" key="1">
    <citation type="submission" date="2014-04" db="EMBL/GenBank/DDBJ databases">
        <authorList>
            <consortium name="DOE Joint Genome Institute"/>
            <person name="Kuo A."/>
            <person name="Tarkka M."/>
            <person name="Buscot F."/>
            <person name="Kohler A."/>
            <person name="Nagy L.G."/>
            <person name="Floudas D."/>
            <person name="Copeland A."/>
            <person name="Barry K.W."/>
            <person name="Cichocki N."/>
            <person name="Veneault-Fourrey C."/>
            <person name="LaButti K."/>
            <person name="Lindquist E.A."/>
            <person name="Lipzen A."/>
            <person name="Lundell T."/>
            <person name="Morin E."/>
            <person name="Murat C."/>
            <person name="Sun H."/>
            <person name="Tunlid A."/>
            <person name="Henrissat B."/>
            <person name="Grigoriev I.V."/>
            <person name="Hibbett D.S."/>
            <person name="Martin F."/>
            <person name="Nordberg H.P."/>
            <person name="Cantor M.N."/>
            <person name="Hua S.X."/>
        </authorList>
    </citation>
    <scope>NUCLEOTIDE SEQUENCE [LARGE SCALE GENOMIC DNA]</scope>
    <source>
        <strain evidence="2 3">F 1598</strain>
    </source>
</reference>
<evidence type="ECO:0000313" key="3">
    <source>
        <dbReference type="Proteomes" id="UP000054166"/>
    </source>
</evidence>
<feature type="transmembrane region" description="Helical" evidence="1">
    <location>
        <begin position="96"/>
        <end position="119"/>
    </location>
</feature>
<keyword evidence="1" id="KW-1133">Transmembrane helix</keyword>
<dbReference type="HOGENOM" id="CLU_044614_3_3_1"/>
<accession>A0A0C3AYF1</accession>